<dbReference type="Proteomes" id="UP000184394">
    <property type="component" value="Unassembled WGS sequence"/>
</dbReference>
<evidence type="ECO:0000313" key="1">
    <source>
        <dbReference type="EMBL" id="SHM59997.1"/>
    </source>
</evidence>
<reference evidence="1 2" key="1">
    <citation type="submission" date="2016-11" db="EMBL/GenBank/DDBJ databases">
        <authorList>
            <person name="Jaros S."/>
            <person name="Januszkiewicz K."/>
            <person name="Wedrychowicz H."/>
        </authorList>
    </citation>
    <scope>NUCLEOTIDE SEQUENCE [LARGE SCALE GENOMIC DNA]</scope>
    <source>
        <strain evidence="1 2">Y1</strain>
    </source>
</reference>
<gene>
    <name evidence="1" type="ORF">SAMN04487860_10794</name>
</gene>
<dbReference type="EMBL" id="FRCT01000007">
    <property type="protein sequence ID" value="SHM59997.1"/>
    <property type="molecule type" value="Genomic_DNA"/>
</dbReference>
<name>A0A1M7K589_RUMFL</name>
<sequence length="71" mass="8211">MSVTAAVKKATELVTAAFVIMKISVFTTDLTEGLRNVIYQKYWNMTNQVFNNMILWPSHDGHSFCFKYNMI</sequence>
<dbReference type="AlphaFoldDB" id="A0A1M7K589"/>
<protein>
    <submittedName>
        <fullName evidence="1">Uncharacterized protein</fullName>
    </submittedName>
</protein>
<organism evidence="1 2">
    <name type="scientific">Ruminococcus flavefaciens</name>
    <dbReference type="NCBI Taxonomy" id="1265"/>
    <lineage>
        <taxon>Bacteria</taxon>
        <taxon>Bacillati</taxon>
        <taxon>Bacillota</taxon>
        <taxon>Clostridia</taxon>
        <taxon>Eubacteriales</taxon>
        <taxon>Oscillospiraceae</taxon>
        <taxon>Ruminococcus</taxon>
    </lineage>
</organism>
<proteinExistence type="predicted"/>
<accession>A0A1M7K589</accession>
<evidence type="ECO:0000313" key="2">
    <source>
        <dbReference type="Proteomes" id="UP000184394"/>
    </source>
</evidence>